<dbReference type="SUPFAM" id="SSF55874">
    <property type="entry name" value="ATPase domain of HSP90 chaperone/DNA topoisomerase II/histidine kinase"/>
    <property type="match status" value="1"/>
</dbReference>
<dbReference type="RefSeq" id="WP_008382174.1">
    <property type="nucleotide sequence ID" value="NZ_BAOP01000057.1"/>
</dbReference>
<dbReference type="eggNOG" id="COG4585">
    <property type="taxonomic scope" value="Bacteria"/>
</dbReference>
<evidence type="ECO:0000256" key="2">
    <source>
        <dbReference type="ARBA" id="ARBA00012438"/>
    </source>
</evidence>
<evidence type="ECO:0000256" key="1">
    <source>
        <dbReference type="ARBA" id="ARBA00000085"/>
    </source>
</evidence>
<keyword evidence="8" id="KW-0902">Two-component regulatory system</keyword>
<dbReference type="PANTHER" id="PTHR24421">
    <property type="entry name" value="NITRATE/NITRITE SENSOR PROTEIN NARX-RELATED"/>
    <property type="match status" value="1"/>
</dbReference>
<keyword evidence="3" id="KW-0597">Phosphoprotein</keyword>
<dbReference type="InterPro" id="IPR025828">
    <property type="entry name" value="Put_sensor_dom"/>
</dbReference>
<dbReference type="InterPro" id="IPR003594">
    <property type="entry name" value="HATPase_dom"/>
</dbReference>
<evidence type="ECO:0000256" key="7">
    <source>
        <dbReference type="ARBA" id="ARBA00022840"/>
    </source>
</evidence>
<reference evidence="11 12" key="1">
    <citation type="submission" date="2013-02" db="EMBL/GenBank/DDBJ databases">
        <title>Whole genome shotgun sequence of Gordonia malaquae NBRC 108250.</title>
        <authorList>
            <person name="Yoshida I."/>
            <person name="Hosoyama A."/>
            <person name="Tsuchikane K."/>
            <person name="Ando Y."/>
            <person name="Baba S."/>
            <person name="Ohji S."/>
            <person name="Hamada M."/>
            <person name="Tamura T."/>
            <person name="Yamazoe A."/>
            <person name="Yamazaki S."/>
            <person name="Fujita N."/>
        </authorList>
    </citation>
    <scope>NUCLEOTIDE SEQUENCE [LARGE SCALE GENOMIC DNA]</scope>
    <source>
        <strain evidence="11 12">NBRC 108250</strain>
    </source>
</reference>
<feature type="transmembrane region" description="Helical" evidence="9">
    <location>
        <begin position="119"/>
        <end position="152"/>
    </location>
</feature>
<keyword evidence="4" id="KW-0808">Transferase</keyword>
<dbReference type="Pfam" id="PF13796">
    <property type="entry name" value="Sensor"/>
    <property type="match status" value="1"/>
</dbReference>
<keyword evidence="9" id="KW-1133">Transmembrane helix</keyword>
<evidence type="ECO:0000256" key="9">
    <source>
        <dbReference type="SAM" id="Phobius"/>
    </source>
</evidence>
<evidence type="ECO:0000259" key="10">
    <source>
        <dbReference type="SMART" id="SM00387"/>
    </source>
</evidence>
<feature type="transmembrane region" description="Helical" evidence="9">
    <location>
        <begin position="172"/>
        <end position="205"/>
    </location>
</feature>
<dbReference type="GO" id="GO:0000155">
    <property type="term" value="F:phosphorelay sensor kinase activity"/>
    <property type="evidence" value="ECO:0007669"/>
    <property type="project" value="InterPro"/>
</dbReference>
<dbReference type="GO" id="GO:0016020">
    <property type="term" value="C:membrane"/>
    <property type="evidence" value="ECO:0007669"/>
    <property type="project" value="InterPro"/>
</dbReference>
<comment type="catalytic activity">
    <reaction evidence="1">
        <text>ATP + protein L-histidine = ADP + protein N-phospho-L-histidine.</text>
        <dbReference type="EC" id="2.7.13.3"/>
    </reaction>
</comment>
<accession>M3VCH0</accession>
<evidence type="ECO:0000256" key="6">
    <source>
        <dbReference type="ARBA" id="ARBA00022777"/>
    </source>
</evidence>
<comment type="caution">
    <text evidence="11">The sequence shown here is derived from an EMBL/GenBank/DDBJ whole genome shotgun (WGS) entry which is preliminary data.</text>
</comment>
<dbReference type="Gene3D" id="3.30.565.10">
    <property type="entry name" value="Histidine kinase-like ATPase, C-terminal domain"/>
    <property type="match status" value="1"/>
</dbReference>
<evidence type="ECO:0000313" key="12">
    <source>
        <dbReference type="Proteomes" id="UP000035009"/>
    </source>
</evidence>
<name>M3VCH0_GORML</name>
<dbReference type="InterPro" id="IPR050482">
    <property type="entry name" value="Sensor_HK_TwoCompSys"/>
</dbReference>
<keyword evidence="5" id="KW-0547">Nucleotide-binding</keyword>
<dbReference type="Pfam" id="PF07730">
    <property type="entry name" value="HisKA_3"/>
    <property type="match status" value="1"/>
</dbReference>
<feature type="domain" description="Histidine kinase/HSP90-like ATPase" evidence="10">
    <location>
        <begin position="333"/>
        <end position="422"/>
    </location>
</feature>
<dbReference type="CDD" id="cd16917">
    <property type="entry name" value="HATPase_UhpB-NarQ-NarX-like"/>
    <property type="match status" value="1"/>
</dbReference>
<gene>
    <name evidence="11" type="ORF">GM1_057_00050</name>
</gene>
<evidence type="ECO:0000256" key="4">
    <source>
        <dbReference type="ARBA" id="ARBA00022679"/>
    </source>
</evidence>
<sequence>MVITDMNRTIHSADEPSPGAPWQRMRQSPLTYLLSATPWRAATYTGVTLILGWLTILVYIAIVLLPFVPAWANLLGKIERQRVRLLGLPEIGDPHRPVDGGFGMRIGVRLGEASTWREVVYTLVLAAVTPVLTLILVLEGVVLGMFALAPMFVVQDMPIELGFWTVESTAEAWMLVPIAIPLLIITLYLWAVVAAATASIAIALLGPRQEELAARVEALESSRGVLVDSFEVERRRIERDLHDGPQQELVGAAMQLGEIAQMNDDPTVRTDVEAVQARVERALSSLRDTVRDIHPQVLEDHGVEAACAELGGPVVVHVSVGDGWTPGRRLSGPVERALYYTASEAVTNAVKHAAASTVTIHLAGADTVTMTVTDDGAGGADVSAGSGLAGLVERAEAVGAALTVDSPTGGPTVLHWCGPSSS</sequence>
<dbReference type="EC" id="2.7.13.3" evidence="2"/>
<dbReference type="InterPro" id="IPR011712">
    <property type="entry name" value="Sig_transdc_His_kin_sub3_dim/P"/>
</dbReference>
<dbReference type="AlphaFoldDB" id="M3VCH0"/>
<dbReference type="Proteomes" id="UP000035009">
    <property type="component" value="Unassembled WGS sequence"/>
</dbReference>
<keyword evidence="12" id="KW-1185">Reference proteome</keyword>
<dbReference type="STRING" id="410332.SAMN04488550_1941"/>
<dbReference type="SMART" id="SM00387">
    <property type="entry name" value="HATPase_c"/>
    <property type="match status" value="1"/>
</dbReference>
<dbReference type="PANTHER" id="PTHR24421:SF10">
    <property type="entry name" value="NITRATE_NITRITE SENSOR PROTEIN NARQ"/>
    <property type="match status" value="1"/>
</dbReference>
<keyword evidence="9" id="KW-0812">Transmembrane</keyword>
<dbReference type="Gene3D" id="1.20.5.1930">
    <property type="match status" value="1"/>
</dbReference>
<keyword evidence="6 11" id="KW-0418">Kinase</keyword>
<keyword evidence="7" id="KW-0067">ATP-binding</keyword>
<dbReference type="Pfam" id="PF02518">
    <property type="entry name" value="HATPase_c"/>
    <property type="match status" value="1"/>
</dbReference>
<evidence type="ECO:0000313" key="11">
    <source>
        <dbReference type="EMBL" id="GAC81998.1"/>
    </source>
</evidence>
<dbReference type="GO" id="GO:0005524">
    <property type="term" value="F:ATP binding"/>
    <property type="evidence" value="ECO:0007669"/>
    <property type="project" value="UniProtKB-KW"/>
</dbReference>
<dbReference type="EMBL" id="BAOP01000057">
    <property type="protein sequence ID" value="GAC81998.1"/>
    <property type="molecule type" value="Genomic_DNA"/>
</dbReference>
<keyword evidence="9" id="KW-0472">Membrane</keyword>
<protein>
    <recommendedName>
        <fullName evidence="2">histidine kinase</fullName>
        <ecNumber evidence="2">2.7.13.3</ecNumber>
    </recommendedName>
</protein>
<organism evidence="11 12">
    <name type="scientific">Gordonia malaquae NBRC 108250</name>
    <dbReference type="NCBI Taxonomy" id="1223542"/>
    <lineage>
        <taxon>Bacteria</taxon>
        <taxon>Bacillati</taxon>
        <taxon>Actinomycetota</taxon>
        <taxon>Actinomycetes</taxon>
        <taxon>Mycobacteriales</taxon>
        <taxon>Gordoniaceae</taxon>
        <taxon>Gordonia</taxon>
    </lineage>
</organism>
<dbReference type="InterPro" id="IPR036890">
    <property type="entry name" value="HATPase_C_sf"/>
</dbReference>
<evidence type="ECO:0000256" key="5">
    <source>
        <dbReference type="ARBA" id="ARBA00022741"/>
    </source>
</evidence>
<evidence type="ECO:0000256" key="8">
    <source>
        <dbReference type="ARBA" id="ARBA00023012"/>
    </source>
</evidence>
<evidence type="ECO:0000256" key="3">
    <source>
        <dbReference type="ARBA" id="ARBA00022553"/>
    </source>
</evidence>
<dbReference type="GO" id="GO:0046983">
    <property type="term" value="F:protein dimerization activity"/>
    <property type="evidence" value="ECO:0007669"/>
    <property type="project" value="InterPro"/>
</dbReference>
<proteinExistence type="predicted"/>
<feature type="transmembrane region" description="Helical" evidence="9">
    <location>
        <begin position="50"/>
        <end position="75"/>
    </location>
</feature>